<evidence type="ECO:0000259" key="6">
    <source>
        <dbReference type="SMART" id="SM00893"/>
    </source>
</evidence>
<sequence>MMASVVCYSEDVSRLAELITFAKATSQSVLAITTSIVQEGIASFGEDELIVAGPVEPQKLDVEGVCELIKKHISSDTKLVLLSATKFGKEVASRLGAKLDTAVSNDCKSFVLEQNSVKVVRMVLSGNGVSTEELSKLPAIVSLQSGLLVPKPSEKSANVIRVGYTALSKSLTLEVKSKGGGVVKLEDAEKIVAVGRGVQKREDLSMIEKLAAVLGAAVGCSRPLAADLGWLSDDQWIGLSGKKVKPKLYIAIGISGQVQHIAGMRDSKVVVAINKDPNAPIFANSDYCIVGDLYSIVPELIKALSEKESG</sequence>
<dbReference type="AlphaFoldDB" id="A0A2R6AFW5"/>
<comment type="similarity">
    <text evidence="1">Belongs to the ETF alpha-subunit/FixB family.</text>
</comment>
<dbReference type="PROSITE" id="PS00696">
    <property type="entry name" value="ETF_ALPHA"/>
    <property type="match status" value="1"/>
</dbReference>
<dbReference type="GO" id="GO:0050660">
    <property type="term" value="F:flavin adenine dinucleotide binding"/>
    <property type="evidence" value="ECO:0007669"/>
    <property type="project" value="InterPro"/>
</dbReference>
<feature type="domain" description="Electron transfer flavoprotein alpha/beta-subunit N-terminal" evidence="6">
    <location>
        <begin position="5"/>
        <end position="175"/>
    </location>
</feature>
<evidence type="ECO:0000313" key="8">
    <source>
        <dbReference type="Proteomes" id="UP000240569"/>
    </source>
</evidence>
<evidence type="ECO:0000256" key="4">
    <source>
        <dbReference type="ARBA" id="ARBA00022827"/>
    </source>
</evidence>
<gene>
    <name evidence="7" type="ORF">B9Q02_07060</name>
</gene>
<dbReference type="FunFam" id="3.40.50.1220:FF:000004">
    <property type="entry name" value="Electron transfer flavoprotein"/>
    <property type="match status" value="1"/>
</dbReference>
<dbReference type="GO" id="GO:0009055">
    <property type="term" value="F:electron transfer activity"/>
    <property type="evidence" value="ECO:0007669"/>
    <property type="project" value="InterPro"/>
</dbReference>
<dbReference type="SUPFAM" id="SSF52402">
    <property type="entry name" value="Adenine nucleotide alpha hydrolases-like"/>
    <property type="match status" value="1"/>
</dbReference>
<dbReference type="InterPro" id="IPR014731">
    <property type="entry name" value="ETF_asu_C"/>
</dbReference>
<dbReference type="EMBL" id="NEXD01000038">
    <property type="protein sequence ID" value="PSN85272.1"/>
    <property type="molecule type" value="Genomic_DNA"/>
</dbReference>
<proteinExistence type="inferred from homology"/>
<dbReference type="InterPro" id="IPR014729">
    <property type="entry name" value="Rossmann-like_a/b/a_fold"/>
</dbReference>
<dbReference type="InterPro" id="IPR029035">
    <property type="entry name" value="DHS-like_NAD/FAD-binding_dom"/>
</dbReference>
<keyword evidence="2" id="KW-0813">Transport</keyword>
<keyword evidence="3" id="KW-0285">Flavoprotein</keyword>
<evidence type="ECO:0000256" key="1">
    <source>
        <dbReference type="ARBA" id="ARBA00005817"/>
    </source>
</evidence>
<evidence type="ECO:0000256" key="5">
    <source>
        <dbReference type="ARBA" id="ARBA00022982"/>
    </source>
</evidence>
<keyword evidence="5" id="KW-0249">Electron transport</keyword>
<dbReference type="SUPFAM" id="SSF52467">
    <property type="entry name" value="DHS-like NAD/FAD-binding domain"/>
    <property type="match status" value="1"/>
</dbReference>
<dbReference type="Gene3D" id="3.40.50.1220">
    <property type="entry name" value="TPP-binding domain"/>
    <property type="match status" value="1"/>
</dbReference>
<reference evidence="7 8" key="1">
    <citation type="submission" date="2017-04" db="EMBL/GenBank/DDBJ databases">
        <title>Novel microbial lineages endemic to geothermal iron-oxide mats fill important gaps in the evolutionary history of Archaea.</title>
        <authorList>
            <person name="Jay Z.J."/>
            <person name="Beam J.P."/>
            <person name="Dlakic M."/>
            <person name="Rusch D.B."/>
            <person name="Kozubal M.A."/>
            <person name="Inskeep W.P."/>
        </authorList>
    </citation>
    <scope>NUCLEOTIDE SEQUENCE [LARGE SCALE GENOMIC DNA]</scope>
    <source>
        <strain evidence="7">BE_D</strain>
    </source>
</reference>
<organism evidence="7 8">
    <name type="scientific">Candidatus Marsarchaeota G1 archaeon BE_D</name>
    <dbReference type="NCBI Taxonomy" id="1978156"/>
    <lineage>
        <taxon>Archaea</taxon>
        <taxon>Candidatus Marsarchaeota</taxon>
        <taxon>Candidatus Marsarchaeota group 1</taxon>
    </lineage>
</organism>
<dbReference type="Gene3D" id="3.40.50.620">
    <property type="entry name" value="HUPs"/>
    <property type="match status" value="1"/>
</dbReference>
<dbReference type="InterPro" id="IPR018206">
    <property type="entry name" value="ETF_asu_C_CS"/>
</dbReference>
<name>A0A2R6AFW5_9ARCH</name>
<dbReference type="PANTHER" id="PTHR43153:SF11">
    <property type="entry name" value="ELECTRON TRANSFER FLAVOPROTEIN, SUBUNIT ALPHA (ETFA)"/>
    <property type="match status" value="1"/>
</dbReference>
<dbReference type="InterPro" id="IPR014730">
    <property type="entry name" value="ETF_a/b_N"/>
</dbReference>
<evidence type="ECO:0000256" key="3">
    <source>
        <dbReference type="ARBA" id="ARBA00022630"/>
    </source>
</evidence>
<dbReference type="Pfam" id="PF01012">
    <property type="entry name" value="ETF"/>
    <property type="match status" value="1"/>
</dbReference>
<dbReference type="GO" id="GO:0033539">
    <property type="term" value="P:fatty acid beta-oxidation using acyl-CoA dehydrogenase"/>
    <property type="evidence" value="ECO:0007669"/>
    <property type="project" value="TreeGrafter"/>
</dbReference>
<evidence type="ECO:0000256" key="2">
    <source>
        <dbReference type="ARBA" id="ARBA00022448"/>
    </source>
</evidence>
<dbReference type="InterPro" id="IPR001308">
    <property type="entry name" value="ETF_a/FixB"/>
</dbReference>
<dbReference type="SMART" id="SM00893">
    <property type="entry name" value="ETF"/>
    <property type="match status" value="1"/>
</dbReference>
<dbReference type="Pfam" id="PF00766">
    <property type="entry name" value="ETF_alpha"/>
    <property type="match status" value="1"/>
</dbReference>
<evidence type="ECO:0000313" key="7">
    <source>
        <dbReference type="EMBL" id="PSN85272.1"/>
    </source>
</evidence>
<protein>
    <recommendedName>
        <fullName evidence="6">Electron transfer flavoprotein alpha/beta-subunit N-terminal domain-containing protein</fullName>
    </recommendedName>
</protein>
<dbReference type="PIRSF" id="PIRSF000089">
    <property type="entry name" value="Electra_flavoP_a"/>
    <property type="match status" value="1"/>
</dbReference>
<accession>A0A2R6AFW5</accession>
<comment type="caution">
    <text evidence="7">The sequence shown here is derived from an EMBL/GenBank/DDBJ whole genome shotgun (WGS) entry which is preliminary data.</text>
</comment>
<keyword evidence="4" id="KW-0274">FAD</keyword>
<dbReference type="Proteomes" id="UP000240569">
    <property type="component" value="Unassembled WGS sequence"/>
</dbReference>
<dbReference type="PANTHER" id="PTHR43153">
    <property type="entry name" value="ELECTRON TRANSFER FLAVOPROTEIN ALPHA"/>
    <property type="match status" value="1"/>
</dbReference>